<evidence type="ECO:0000313" key="12">
    <source>
        <dbReference type="Proteomes" id="UP000177232"/>
    </source>
</evidence>
<dbReference type="AlphaFoldDB" id="A0A1F6DU25"/>
<dbReference type="Gene3D" id="3.30.930.10">
    <property type="entry name" value="Bira Bifunctional Protein, Domain 2"/>
    <property type="match status" value="1"/>
</dbReference>
<dbReference type="PROSITE" id="PS50862">
    <property type="entry name" value="AA_TRNA_LIGASE_II"/>
    <property type="match status" value="1"/>
</dbReference>
<dbReference type="EC" id="6.1.1.15" evidence="1"/>
<evidence type="ECO:0000256" key="8">
    <source>
        <dbReference type="ARBA" id="ARBA00029731"/>
    </source>
</evidence>
<comment type="caution">
    <text evidence="11">The sequence shown here is derived from an EMBL/GenBank/DDBJ whole genome shotgun (WGS) entry which is preliminary data.</text>
</comment>
<dbReference type="Pfam" id="PF00587">
    <property type="entry name" value="tRNA-synt_2b"/>
    <property type="match status" value="1"/>
</dbReference>
<dbReference type="SUPFAM" id="SSF55681">
    <property type="entry name" value="Class II aaRS and biotin synthetases"/>
    <property type="match status" value="1"/>
</dbReference>
<evidence type="ECO:0000256" key="4">
    <source>
        <dbReference type="ARBA" id="ARBA00022741"/>
    </source>
</evidence>
<evidence type="ECO:0000256" key="1">
    <source>
        <dbReference type="ARBA" id="ARBA00012831"/>
    </source>
</evidence>
<dbReference type="Proteomes" id="UP000177232">
    <property type="component" value="Unassembled WGS sequence"/>
</dbReference>
<dbReference type="SUPFAM" id="SSF52954">
    <property type="entry name" value="Class II aaRS ABD-related"/>
    <property type="match status" value="1"/>
</dbReference>
<dbReference type="InterPro" id="IPR045864">
    <property type="entry name" value="aa-tRNA-synth_II/BPL/LPL"/>
</dbReference>
<keyword evidence="4" id="KW-0547">Nucleotide-binding</keyword>
<keyword evidence="5" id="KW-0067">ATP-binding</keyword>
<proteinExistence type="predicted"/>
<dbReference type="Gene3D" id="3.40.50.800">
    <property type="entry name" value="Anticodon-binding domain"/>
    <property type="match status" value="1"/>
</dbReference>
<dbReference type="PRINTS" id="PR01046">
    <property type="entry name" value="TRNASYNTHPRO"/>
</dbReference>
<dbReference type="GO" id="GO:0005829">
    <property type="term" value="C:cytosol"/>
    <property type="evidence" value="ECO:0007669"/>
    <property type="project" value="TreeGrafter"/>
</dbReference>
<dbReference type="InterPro" id="IPR044140">
    <property type="entry name" value="ProRS_anticodon_short"/>
</dbReference>
<keyword evidence="3" id="KW-0436">Ligase</keyword>
<evidence type="ECO:0000256" key="9">
    <source>
        <dbReference type="ARBA" id="ARBA00047671"/>
    </source>
</evidence>
<reference evidence="11 12" key="1">
    <citation type="journal article" date="2016" name="Nat. Commun.">
        <title>Thousands of microbial genomes shed light on interconnected biogeochemical processes in an aquifer system.</title>
        <authorList>
            <person name="Anantharaman K."/>
            <person name="Brown C.T."/>
            <person name="Hug L.A."/>
            <person name="Sharon I."/>
            <person name="Castelle C.J."/>
            <person name="Probst A.J."/>
            <person name="Thomas B.C."/>
            <person name="Singh A."/>
            <person name="Wilkins M.J."/>
            <person name="Karaoz U."/>
            <person name="Brodie E.L."/>
            <person name="Williams K.H."/>
            <person name="Hubbard S.S."/>
            <person name="Banfield J.F."/>
        </authorList>
    </citation>
    <scope>NUCLEOTIDE SEQUENCE [LARGE SCALE GENOMIC DNA]</scope>
</reference>
<evidence type="ECO:0000256" key="6">
    <source>
        <dbReference type="ARBA" id="ARBA00022917"/>
    </source>
</evidence>
<dbReference type="InterPro" id="IPR036621">
    <property type="entry name" value="Anticodon-bd_dom_sf"/>
</dbReference>
<dbReference type="GO" id="GO:0006433">
    <property type="term" value="P:prolyl-tRNA aminoacylation"/>
    <property type="evidence" value="ECO:0007669"/>
    <property type="project" value="InterPro"/>
</dbReference>
<gene>
    <name evidence="11" type="ORF">A3C94_01120</name>
</gene>
<keyword evidence="7 11" id="KW-0030">Aminoacyl-tRNA synthetase</keyword>
<name>A0A1F6DU25_9BACT</name>
<dbReference type="PANTHER" id="PTHR42753:SF2">
    <property type="entry name" value="PROLINE--TRNA LIGASE"/>
    <property type="match status" value="1"/>
</dbReference>
<dbReference type="InterPro" id="IPR002314">
    <property type="entry name" value="aa-tRNA-synt_IIb"/>
</dbReference>
<dbReference type="CDD" id="cd00861">
    <property type="entry name" value="ProRS_anticodon_short"/>
    <property type="match status" value="1"/>
</dbReference>
<dbReference type="InterPro" id="IPR050062">
    <property type="entry name" value="Pro-tRNA_synthetase"/>
</dbReference>
<dbReference type="EMBL" id="MFLJ01000009">
    <property type="protein sequence ID" value="OGG64837.1"/>
    <property type="molecule type" value="Genomic_DNA"/>
</dbReference>
<sequence>FTKARREAPSDEVAKNAQLLVRAGYIHKEIAGVYSYLPLGLRTLNKIVQIIREEMNALGSQEVLLSSLQNPELWKKTDRWEQDVWFKTSLNVGGELGLGWTQEEAITHIASQHVNSYRDLPFSAYQIQTKFRNEERAKSGIMRGREFLMKDLYSFHIDQKDLDVFYERATDAYRKVFQRAGIGNKTFITFASGGAFSKYSHEFQTLCENGEDTIYVSRERNMAINKEVLNDEVLADLKVSRDSLEEAQAAEVGNIFKLGTRFSEPLGLSYKDAQGKSAPVVMGCYGIGPTRLMGAIVEALADEKGLVWPESVAPFSVHLVSLGRGNDDISKTADALYADMTKAGIEVLYDDRDARAGEKFAESDLLGIPKRIVVGKDAVETGEFEVVERATGTVEKVSRERLFS</sequence>
<feature type="non-terminal residue" evidence="11">
    <location>
        <position position="1"/>
    </location>
</feature>
<dbReference type="InterPro" id="IPR004154">
    <property type="entry name" value="Anticodon-bd"/>
</dbReference>
<feature type="domain" description="Aminoacyl-transfer RNA synthetases class-II family profile" evidence="10">
    <location>
        <begin position="32"/>
        <end position="309"/>
    </location>
</feature>
<dbReference type="STRING" id="1798496.A3C94_01120"/>
<evidence type="ECO:0000259" key="10">
    <source>
        <dbReference type="PROSITE" id="PS50862"/>
    </source>
</evidence>
<dbReference type="GO" id="GO:0004827">
    <property type="term" value="F:proline-tRNA ligase activity"/>
    <property type="evidence" value="ECO:0007669"/>
    <property type="project" value="UniProtKB-EC"/>
</dbReference>
<evidence type="ECO:0000256" key="7">
    <source>
        <dbReference type="ARBA" id="ARBA00023146"/>
    </source>
</evidence>
<dbReference type="InterPro" id="IPR002316">
    <property type="entry name" value="Pro-tRNA-ligase_IIa"/>
</dbReference>
<evidence type="ECO:0000256" key="3">
    <source>
        <dbReference type="ARBA" id="ARBA00022598"/>
    </source>
</evidence>
<dbReference type="Pfam" id="PF03129">
    <property type="entry name" value="HGTP_anticodon"/>
    <property type="match status" value="1"/>
</dbReference>
<comment type="catalytic activity">
    <reaction evidence="9">
        <text>tRNA(Pro) + L-proline + ATP = L-prolyl-tRNA(Pro) + AMP + diphosphate</text>
        <dbReference type="Rhea" id="RHEA:14305"/>
        <dbReference type="Rhea" id="RHEA-COMP:9700"/>
        <dbReference type="Rhea" id="RHEA-COMP:9702"/>
        <dbReference type="ChEBI" id="CHEBI:30616"/>
        <dbReference type="ChEBI" id="CHEBI:33019"/>
        <dbReference type="ChEBI" id="CHEBI:60039"/>
        <dbReference type="ChEBI" id="CHEBI:78442"/>
        <dbReference type="ChEBI" id="CHEBI:78532"/>
        <dbReference type="ChEBI" id="CHEBI:456215"/>
        <dbReference type="EC" id="6.1.1.15"/>
    </reaction>
</comment>
<accession>A0A1F6DU25</accession>
<dbReference type="PANTHER" id="PTHR42753">
    <property type="entry name" value="MITOCHONDRIAL RIBOSOME PROTEIN L39/PROLYL-TRNA LIGASE FAMILY MEMBER"/>
    <property type="match status" value="1"/>
</dbReference>
<keyword evidence="6" id="KW-0648">Protein biosynthesis</keyword>
<organism evidence="11 12">
    <name type="scientific">Candidatus Kaiserbacteria bacterium RIFCSPHIGHO2_02_FULL_55_17</name>
    <dbReference type="NCBI Taxonomy" id="1798496"/>
    <lineage>
        <taxon>Bacteria</taxon>
        <taxon>Candidatus Kaiseribacteriota</taxon>
    </lineage>
</organism>
<evidence type="ECO:0000313" key="11">
    <source>
        <dbReference type="EMBL" id="OGG64837.1"/>
    </source>
</evidence>
<evidence type="ECO:0000256" key="2">
    <source>
        <dbReference type="ARBA" id="ARBA00019110"/>
    </source>
</evidence>
<dbReference type="GO" id="GO:0005524">
    <property type="term" value="F:ATP binding"/>
    <property type="evidence" value="ECO:0007669"/>
    <property type="project" value="UniProtKB-KW"/>
</dbReference>
<protein>
    <recommendedName>
        <fullName evidence="2">Proline--tRNA ligase</fullName>
        <ecNumber evidence="1">6.1.1.15</ecNumber>
    </recommendedName>
    <alternativeName>
        <fullName evidence="8">Prolyl-tRNA synthetase</fullName>
    </alternativeName>
</protein>
<evidence type="ECO:0000256" key="5">
    <source>
        <dbReference type="ARBA" id="ARBA00022840"/>
    </source>
</evidence>
<dbReference type="InterPro" id="IPR006195">
    <property type="entry name" value="aa-tRNA-synth_II"/>
</dbReference>